<dbReference type="EMBL" id="CP001329">
    <property type="protein sequence ID" value="ACO65655.1"/>
    <property type="molecule type" value="Genomic_DNA"/>
</dbReference>
<keyword evidence="9" id="KW-1185">Reference proteome</keyword>
<dbReference type="InterPro" id="IPR036961">
    <property type="entry name" value="Kinesin_motor_dom_sf"/>
</dbReference>
<feature type="non-terminal residue" evidence="8">
    <location>
        <position position="1"/>
    </location>
</feature>
<dbReference type="PANTHER" id="PTHR47972">
    <property type="entry name" value="KINESIN-LIKE PROTEIN KLP-3"/>
    <property type="match status" value="1"/>
</dbReference>
<dbReference type="GeneID" id="8246262"/>
<dbReference type="Pfam" id="PF00225">
    <property type="entry name" value="Kinesin"/>
    <property type="match status" value="1"/>
</dbReference>
<dbReference type="PRINTS" id="PR00380">
    <property type="entry name" value="KINESINHEAVY"/>
</dbReference>
<proteinExistence type="inferred from homology"/>
<evidence type="ECO:0000256" key="5">
    <source>
        <dbReference type="PROSITE-ProRule" id="PRU00283"/>
    </source>
</evidence>
<dbReference type="STRING" id="296587.C1ECX1"/>
<evidence type="ECO:0000256" key="4">
    <source>
        <dbReference type="ARBA" id="ARBA00023175"/>
    </source>
</evidence>
<organism evidence="8 9">
    <name type="scientific">Micromonas commoda (strain RCC299 / NOUM17 / CCMP2709)</name>
    <name type="common">Picoplanktonic green alga</name>
    <dbReference type="NCBI Taxonomy" id="296587"/>
    <lineage>
        <taxon>Eukaryota</taxon>
        <taxon>Viridiplantae</taxon>
        <taxon>Chlorophyta</taxon>
        <taxon>Mamiellophyceae</taxon>
        <taxon>Mamiellales</taxon>
        <taxon>Mamiellaceae</taxon>
        <taxon>Micromonas</taxon>
    </lineage>
</organism>
<dbReference type="SMART" id="SM00129">
    <property type="entry name" value="KISc"/>
    <property type="match status" value="1"/>
</dbReference>
<keyword evidence="1" id="KW-0493">Microtubule</keyword>
<dbReference type="OrthoDB" id="3176171at2759"/>
<dbReference type="Gene3D" id="3.40.850.10">
    <property type="entry name" value="Kinesin motor domain"/>
    <property type="match status" value="1"/>
</dbReference>
<feature type="domain" description="Kinesin motor" evidence="7">
    <location>
        <begin position="5"/>
        <end position="368"/>
    </location>
</feature>
<dbReference type="GO" id="GO:0005874">
    <property type="term" value="C:microtubule"/>
    <property type="evidence" value="ECO:0007669"/>
    <property type="project" value="UniProtKB-KW"/>
</dbReference>
<dbReference type="eggNOG" id="KOG0239">
    <property type="taxonomic scope" value="Eukaryota"/>
</dbReference>
<dbReference type="PANTHER" id="PTHR47972:SF45">
    <property type="entry name" value="PROTEIN CLARET SEGREGATIONAL"/>
    <property type="match status" value="1"/>
</dbReference>
<dbReference type="GO" id="GO:0003777">
    <property type="term" value="F:microtubule motor activity"/>
    <property type="evidence" value="ECO:0007669"/>
    <property type="project" value="InterPro"/>
</dbReference>
<dbReference type="InterPro" id="IPR027640">
    <property type="entry name" value="Kinesin-like_fam"/>
</dbReference>
<evidence type="ECO:0000256" key="3">
    <source>
        <dbReference type="ARBA" id="ARBA00022840"/>
    </source>
</evidence>
<keyword evidence="2 5" id="KW-0547">Nucleotide-binding</keyword>
<feature type="region of interest" description="Disordered" evidence="6">
    <location>
        <begin position="13"/>
        <end position="34"/>
    </location>
</feature>
<dbReference type="AlphaFoldDB" id="C1ECX1"/>
<accession>C1ECX1</accession>
<comment type="similarity">
    <text evidence="5">Belongs to the TRAFAC class myosin-kinesin ATPase superfamily. Kinesin family.</text>
</comment>
<dbReference type="PROSITE" id="PS50067">
    <property type="entry name" value="KINESIN_MOTOR_2"/>
    <property type="match status" value="1"/>
</dbReference>
<dbReference type="CDD" id="cd01366">
    <property type="entry name" value="KISc_C_terminal"/>
    <property type="match status" value="1"/>
</dbReference>
<reference evidence="8 9" key="1">
    <citation type="journal article" date="2009" name="Science">
        <title>Green evolution and dynamic adaptations revealed by genomes of the marine picoeukaryotes Micromonas.</title>
        <authorList>
            <person name="Worden A.Z."/>
            <person name="Lee J.H."/>
            <person name="Mock T."/>
            <person name="Rouze P."/>
            <person name="Simmons M.P."/>
            <person name="Aerts A.L."/>
            <person name="Allen A.E."/>
            <person name="Cuvelier M.L."/>
            <person name="Derelle E."/>
            <person name="Everett M.V."/>
            <person name="Foulon E."/>
            <person name="Grimwood J."/>
            <person name="Gundlach H."/>
            <person name="Henrissat B."/>
            <person name="Napoli C."/>
            <person name="McDonald S.M."/>
            <person name="Parker M.S."/>
            <person name="Rombauts S."/>
            <person name="Salamov A."/>
            <person name="Von Dassow P."/>
            <person name="Badger J.H."/>
            <person name="Coutinho P.M."/>
            <person name="Demir E."/>
            <person name="Dubchak I."/>
            <person name="Gentemann C."/>
            <person name="Eikrem W."/>
            <person name="Gready J.E."/>
            <person name="John U."/>
            <person name="Lanier W."/>
            <person name="Lindquist E.A."/>
            <person name="Lucas S."/>
            <person name="Mayer K.F."/>
            <person name="Moreau H."/>
            <person name="Not F."/>
            <person name="Otillar R."/>
            <person name="Panaud O."/>
            <person name="Pangilinan J."/>
            <person name="Paulsen I."/>
            <person name="Piegu B."/>
            <person name="Poliakov A."/>
            <person name="Robbens S."/>
            <person name="Schmutz J."/>
            <person name="Toulza E."/>
            <person name="Wyss T."/>
            <person name="Zelensky A."/>
            <person name="Zhou K."/>
            <person name="Armbrust E.V."/>
            <person name="Bhattacharya D."/>
            <person name="Goodenough U.W."/>
            <person name="Van de Peer Y."/>
            <person name="Grigoriev I.V."/>
        </authorList>
    </citation>
    <scope>NUCLEOTIDE SEQUENCE [LARGE SCALE GENOMIC DNA]</scope>
    <source>
        <strain evidence="9">RCC299 / NOUM17</strain>
    </source>
</reference>
<evidence type="ECO:0000313" key="8">
    <source>
        <dbReference type="EMBL" id="ACO65655.1"/>
    </source>
</evidence>
<dbReference type="InterPro" id="IPR001752">
    <property type="entry name" value="Kinesin_motor_dom"/>
</dbReference>
<evidence type="ECO:0000259" key="7">
    <source>
        <dbReference type="PROSITE" id="PS50067"/>
    </source>
</evidence>
<name>C1ECX1_MICCC</name>
<dbReference type="GO" id="GO:0008017">
    <property type="term" value="F:microtubule binding"/>
    <property type="evidence" value="ECO:0007669"/>
    <property type="project" value="InterPro"/>
</dbReference>
<dbReference type="OMA" id="DIMRENS"/>
<dbReference type="RefSeq" id="XP_002504397.1">
    <property type="nucleotide sequence ID" value="XM_002504351.1"/>
</dbReference>
<sequence>ELKGNIRVFCRVRPPANDEDPRADKMGGGKNMDQPLLKIDAVGEMAGRRMEVAPPGGAKAFDFNFDRVFGQDCGQGEVFEEISHLVQSALDGYKVCIFTYGQTGSGKTYTMLGGDACGESGEPEDQGEDLNLDDNRGLIPRSIEQIFKARDAAAKAAEENRGVTPPSLAISATMIEIYNEDIKDLLVSQKHSAETKYDVKHHADGRTTVTGLKTVEVANAGEVAKLMKKAQAVRSTAKTNMNEHSSRSHMVFTLHLDGVDSTGQPVHGALNLVDLAGSERLSRTGAEGARLKEAQCINKSLSALGDVVLALANRDAHVPFRNSKLTYLLQNSLGGDSKTLMFVNVSPAADSSQETLCSLRFAAKVNSCSQGQQTAGGAKK</sequence>
<evidence type="ECO:0000256" key="2">
    <source>
        <dbReference type="ARBA" id="ARBA00022741"/>
    </source>
</evidence>
<dbReference type="Proteomes" id="UP000002009">
    <property type="component" value="Chromosome 9"/>
</dbReference>
<evidence type="ECO:0000256" key="1">
    <source>
        <dbReference type="ARBA" id="ARBA00022701"/>
    </source>
</evidence>
<keyword evidence="4 5" id="KW-0505">Motor protein</keyword>
<feature type="binding site" evidence="5">
    <location>
        <begin position="101"/>
        <end position="108"/>
    </location>
    <ligand>
        <name>ATP</name>
        <dbReference type="ChEBI" id="CHEBI:30616"/>
    </ligand>
</feature>
<dbReference type="SUPFAM" id="SSF52540">
    <property type="entry name" value="P-loop containing nucleoside triphosphate hydrolases"/>
    <property type="match status" value="1"/>
</dbReference>
<dbReference type="GO" id="GO:0005524">
    <property type="term" value="F:ATP binding"/>
    <property type="evidence" value="ECO:0007669"/>
    <property type="project" value="UniProtKB-UniRule"/>
</dbReference>
<dbReference type="InterPro" id="IPR027417">
    <property type="entry name" value="P-loop_NTPase"/>
</dbReference>
<evidence type="ECO:0000256" key="6">
    <source>
        <dbReference type="SAM" id="MobiDB-lite"/>
    </source>
</evidence>
<evidence type="ECO:0000313" key="9">
    <source>
        <dbReference type="Proteomes" id="UP000002009"/>
    </source>
</evidence>
<gene>
    <name evidence="8" type="ORF">MICPUN_84915</name>
</gene>
<keyword evidence="3 5" id="KW-0067">ATP-binding</keyword>
<dbReference type="GO" id="GO:0007018">
    <property type="term" value="P:microtubule-based movement"/>
    <property type="evidence" value="ECO:0007669"/>
    <property type="project" value="InterPro"/>
</dbReference>
<dbReference type="KEGG" id="mis:MICPUN_84915"/>
<dbReference type="InParanoid" id="C1ECX1"/>
<protein>
    <recommendedName>
        <fullName evidence="7">Kinesin motor domain-containing protein</fullName>
    </recommendedName>
</protein>